<dbReference type="GO" id="GO:0005615">
    <property type="term" value="C:extracellular space"/>
    <property type="evidence" value="ECO:0007669"/>
    <property type="project" value="InterPro"/>
</dbReference>
<dbReference type="STRING" id="1965070.A0A3S3PJQ3"/>
<dbReference type="GO" id="GO:0004866">
    <property type="term" value="F:endopeptidase inhibitor activity"/>
    <property type="evidence" value="ECO:0007669"/>
    <property type="project" value="InterPro"/>
</dbReference>
<evidence type="ECO:0000313" key="5">
    <source>
        <dbReference type="EMBL" id="RWS11033.1"/>
    </source>
</evidence>
<dbReference type="Pfam" id="PF07678">
    <property type="entry name" value="TED_complement"/>
    <property type="match status" value="1"/>
</dbReference>
<dbReference type="Gene3D" id="2.20.130.20">
    <property type="match status" value="1"/>
</dbReference>
<dbReference type="PROSITE" id="PS00477">
    <property type="entry name" value="ALPHA_2_MACROGLOBULIN"/>
    <property type="match status" value="1"/>
</dbReference>
<dbReference type="Pfam" id="PF07703">
    <property type="entry name" value="A2M_BRD"/>
    <property type="match status" value="1"/>
</dbReference>
<dbReference type="Gene3D" id="2.60.40.1930">
    <property type="match status" value="1"/>
</dbReference>
<dbReference type="InterPro" id="IPR011625">
    <property type="entry name" value="A2M_N_BRD"/>
</dbReference>
<dbReference type="InterPro" id="IPR040839">
    <property type="entry name" value="MG4"/>
</dbReference>
<dbReference type="Proteomes" id="UP000285301">
    <property type="component" value="Unassembled WGS sequence"/>
</dbReference>
<accession>A0A3S3PJQ3</accession>
<dbReference type="SUPFAM" id="SSF48239">
    <property type="entry name" value="Terpenoid cyclases/Protein prenyltransferases"/>
    <property type="match status" value="1"/>
</dbReference>
<dbReference type="InterPro" id="IPR041555">
    <property type="entry name" value="MG3"/>
</dbReference>
<dbReference type="PANTHER" id="PTHR11412:SF166">
    <property type="entry name" value="NTR DOMAIN-CONTAINING PROTEIN"/>
    <property type="match status" value="1"/>
</dbReference>
<dbReference type="Gene3D" id="1.20.91.20">
    <property type="entry name" value="Anaphylotoxins (complement system)"/>
    <property type="match status" value="1"/>
</dbReference>
<protein>
    <submittedName>
        <fullName evidence="5">Complement component 3-1-like protein</fullName>
    </submittedName>
</protein>
<dbReference type="InterPro" id="IPR009048">
    <property type="entry name" value="A-macroglobulin_rcpt-bd"/>
</dbReference>
<dbReference type="SMART" id="SM01359">
    <property type="entry name" value="A2M_N_2"/>
    <property type="match status" value="1"/>
</dbReference>
<evidence type="ECO:0000256" key="1">
    <source>
        <dbReference type="ARBA" id="ARBA00004613"/>
    </source>
</evidence>
<dbReference type="SMART" id="SM01361">
    <property type="entry name" value="A2M_recep"/>
    <property type="match status" value="1"/>
</dbReference>
<dbReference type="InterPro" id="IPR001599">
    <property type="entry name" value="Macroglobln_a2"/>
</dbReference>
<dbReference type="SMART" id="SM01419">
    <property type="entry name" value="Thiol-ester_cl"/>
    <property type="match status" value="1"/>
</dbReference>
<dbReference type="Pfam" id="PF17789">
    <property type="entry name" value="MG4"/>
    <property type="match status" value="1"/>
</dbReference>
<keyword evidence="6" id="KW-1185">Reference proteome</keyword>
<dbReference type="Gene3D" id="1.20.50.70">
    <property type="match status" value="1"/>
</dbReference>
<organism evidence="5 6">
    <name type="scientific">Dinothrombium tinctorium</name>
    <dbReference type="NCBI Taxonomy" id="1965070"/>
    <lineage>
        <taxon>Eukaryota</taxon>
        <taxon>Metazoa</taxon>
        <taxon>Ecdysozoa</taxon>
        <taxon>Arthropoda</taxon>
        <taxon>Chelicerata</taxon>
        <taxon>Arachnida</taxon>
        <taxon>Acari</taxon>
        <taxon>Acariformes</taxon>
        <taxon>Trombidiformes</taxon>
        <taxon>Prostigmata</taxon>
        <taxon>Anystina</taxon>
        <taxon>Parasitengona</taxon>
        <taxon>Trombidioidea</taxon>
        <taxon>Trombidiidae</taxon>
        <taxon>Dinothrombium</taxon>
    </lineage>
</organism>
<evidence type="ECO:0000256" key="3">
    <source>
        <dbReference type="ARBA" id="ARBA00023157"/>
    </source>
</evidence>
<dbReference type="Pfam" id="PF07677">
    <property type="entry name" value="A2M_recep"/>
    <property type="match status" value="1"/>
</dbReference>
<evidence type="ECO:0000313" key="6">
    <source>
        <dbReference type="Proteomes" id="UP000285301"/>
    </source>
</evidence>
<dbReference type="PROSITE" id="PS01178">
    <property type="entry name" value="ANAPHYLATOXIN_2"/>
    <property type="match status" value="1"/>
</dbReference>
<evidence type="ECO:0000259" key="4">
    <source>
        <dbReference type="PROSITE" id="PS01178"/>
    </source>
</evidence>
<dbReference type="OrthoDB" id="6359008at2759"/>
<dbReference type="SUPFAM" id="SSF47686">
    <property type="entry name" value="Anaphylotoxins (complement system)"/>
    <property type="match status" value="1"/>
</dbReference>
<dbReference type="InterPro" id="IPR050473">
    <property type="entry name" value="A2M/Complement_sys"/>
</dbReference>
<dbReference type="SMART" id="SM00104">
    <property type="entry name" value="ANATO"/>
    <property type="match status" value="1"/>
</dbReference>
<keyword evidence="3" id="KW-1015">Disulfide bond</keyword>
<dbReference type="InterPro" id="IPR011626">
    <property type="entry name" value="Alpha-macroglobulin_TED"/>
</dbReference>
<comment type="caution">
    <text evidence="5">The sequence shown here is derived from an EMBL/GenBank/DDBJ whole genome shotgun (WGS) entry which is preliminary data.</text>
</comment>
<dbReference type="InterPro" id="IPR036595">
    <property type="entry name" value="A-macroglobulin_rcpt-bd_sf"/>
</dbReference>
<sequence length="1448" mass="162782">MSISKYYSLFSTGNLTKVKIKLQKRPTSDKAIIAVTTSEEERISVVSVKSEFGFTFVQTDKPIYTPNEKVRIRFMRLDEYLKPISDAVRLQIKLDTQKNVSFEVSEYVIPTFSIQLNSPKFIIPSTKFVNGSASAFYVYGKPVSGIITFKFGIKDAKTGKITFIGRTSVKSLINGTAKYHFSASEFLVFASFPALRNHRFVVEATVIEDATGKREKQVDDTCLFVEKPYIISFRSTYNDFKPFDETDVKFHITDASDTPVANILVLVEIKSHQYEANLTSDTNGEVSIRVKPRYGETKIEIGVSTKVADLSENEQTRSTHILNLHQSPLAYIIVQNKPNKIYSVGETYSSVIAIEGATYLFQKLQVLIVARGRIHEVKDLEEGKSFLLKIENYMKPSVRLIFSAFNNNYFIADSVKLSVSGNGCGLKMDYESGNRENKTIVNPGEKIKFVIDGAKDDQVAIRGIDEAVYALRKKDILTRAKVMRELNQMDPGCGVGGGLNPVDVILNAGLLVVGSETNEIGSHCAQTIRRREKRNAALLIRRFEGIAKNCCVLGMTEDNRRRSCQERLNILKSHMQDSKCHEAFEQCCKEATDPTARPVLDKSNANRKLLKKRSKTNYEVALPHSITTWSVDAISLSKNIGLCILETPLRIVSFKPIFIQVNLPFAVVKSEQVEMTVTVFNYDSRRLSVIVYMYGIENVCSEAEPGEKSERKKVALDPNSAKTVAFPLVPLKIGVFNIKVVSLSAFGSDVVIKKLNVIPQGLKVENDYTFQLDPKNSQSRRKRAVMTDKFRDEIDESRGIQKSQLNLTPNHLSPLIVPNSQECIISAIADRYGVTVRTALTDLNHLIRKPQGCGEQTILFMAPTLFTLKYLDSTNRLTGDQKYRAVKYISEGYQRELMFRKSDGSYSAFTSRPSSVWLTAFVMKIFCQAVPLLTTAIDPAVISSGTQWLLEKQLKDGSWQETTPVLHQKIMGGVNGQIPMTAFVSIALNECRKMKDTLGLQADFTLPLRKAEQFLISKQRDVIKLNNALIMALVAYSLTFSESSTLSLNMTDALKQVATIDDSRNFMFWRDTYDVETAGYALLAIINSGSRNSIDAQAVVNYLNTQRSFSGSFDSSQDTIVALEALAQYANLQFRLAESKVNLICNISTHSRRFKRSLQFRDENALVMQQFKADAVNEVMEFVTQGNGVGLISVKLRYNVLESPEKLCKFDIVVKVEEYRPTLVVNVDDNLTNFFDSFSPELIDALGIDKNTRTVNKHKKRSIYKRFISTLSRYFPYKTQTTTTSPLPATPSPPKSASGLVLTAKFESKFVNRERTHNTSTDSPDVKVINETDHHLNSEDNQSKFMLKLNICARYSGKSNSEMSIIDVGILSGYVPDKKDLEDIVKTKSSAVSKYEITSRSVIFYLDFVPFSRPVCIHFKIIREIVVSNIQAAIVKVYDYYQKGLFSI</sequence>
<dbReference type="Gene3D" id="2.60.40.1940">
    <property type="match status" value="1"/>
</dbReference>
<dbReference type="CDD" id="cd02896">
    <property type="entry name" value="complement_C3_C4_C5"/>
    <property type="match status" value="1"/>
</dbReference>
<dbReference type="EMBL" id="NCKU01001875">
    <property type="protein sequence ID" value="RWS11033.1"/>
    <property type="molecule type" value="Genomic_DNA"/>
</dbReference>
<dbReference type="Gene3D" id="2.60.120.1540">
    <property type="match status" value="1"/>
</dbReference>
<dbReference type="Pfam" id="PF17791">
    <property type="entry name" value="MG3"/>
    <property type="match status" value="1"/>
</dbReference>
<dbReference type="PANTHER" id="PTHR11412">
    <property type="entry name" value="MACROGLOBULIN / COMPLEMENT"/>
    <property type="match status" value="1"/>
</dbReference>
<dbReference type="InterPro" id="IPR018081">
    <property type="entry name" value="Anaphylatoxin_comp_syst"/>
</dbReference>
<keyword evidence="2" id="KW-0964">Secreted</keyword>
<feature type="domain" description="Anaphylatoxin-like" evidence="4">
    <location>
        <begin position="550"/>
        <end position="588"/>
    </location>
</feature>
<dbReference type="SUPFAM" id="SSF49410">
    <property type="entry name" value="Alpha-macroglobulin receptor domain"/>
    <property type="match status" value="1"/>
</dbReference>
<dbReference type="InterPro" id="IPR013783">
    <property type="entry name" value="Ig-like_fold"/>
</dbReference>
<dbReference type="InterPro" id="IPR047565">
    <property type="entry name" value="Alpha-macroglob_thiol-ester_cl"/>
</dbReference>
<dbReference type="InterPro" id="IPR019742">
    <property type="entry name" value="MacrogloblnA2_CS"/>
</dbReference>
<dbReference type="CDD" id="cd00017">
    <property type="entry name" value="ANATO"/>
    <property type="match status" value="1"/>
</dbReference>
<comment type="subcellular location">
    <subcellularLocation>
        <location evidence="1">Secreted</location>
    </subcellularLocation>
</comment>
<proteinExistence type="predicted"/>
<dbReference type="Gene3D" id="2.60.40.690">
    <property type="entry name" value="Alpha-macroglobulin, receptor-binding domain"/>
    <property type="match status" value="1"/>
</dbReference>
<dbReference type="InterPro" id="IPR000020">
    <property type="entry name" value="Anaphylatoxin/fibulin"/>
</dbReference>
<dbReference type="Pfam" id="PF00207">
    <property type="entry name" value="A2M"/>
    <property type="match status" value="1"/>
</dbReference>
<dbReference type="Pfam" id="PF01821">
    <property type="entry name" value="ANATO"/>
    <property type="match status" value="1"/>
</dbReference>
<evidence type="ECO:0000256" key="2">
    <source>
        <dbReference type="ARBA" id="ARBA00022525"/>
    </source>
</evidence>
<dbReference type="Gene3D" id="2.60.40.10">
    <property type="entry name" value="Immunoglobulins"/>
    <property type="match status" value="2"/>
</dbReference>
<name>A0A3S3PJQ3_9ACAR</name>
<dbReference type="SMART" id="SM01360">
    <property type="entry name" value="A2M"/>
    <property type="match status" value="1"/>
</dbReference>
<dbReference type="InterPro" id="IPR008930">
    <property type="entry name" value="Terpenoid_cyclase/PrenylTrfase"/>
</dbReference>
<dbReference type="Gene3D" id="1.50.10.20">
    <property type="match status" value="1"/>
</dbReference>
<reference evidence="5 6" key="1">
    <citation type="journal article" date="2018" name="Gigascience">
        <title>Genomes of trombidid mites reveal novel predicted allergens and laterally-transferred genes associated with secondary metabolism.</title>
        <authorList>
            <person name="Dong X."/>
            <person name="Chaisiri K."/>
            <person name="Xia D."/>
            <person name="Armstrong S.D."/>
            <person name="Fang Y."/>
            <person name="Donnelly M.J."/>
            <person name="Kadowaki T."/>
            <person name="McGarry J.W."/>
            <person name="Darby A.C."/>
            <person name="Makepeace B.L."/>
        </authorList>
    </citation>
    <scope>NUCLEOTIDE SEQUENCE [LARGE SCALE GENOMIC DNA]</scope>
    <source>
        <strain evidence="5">UoL-WK</strain>
    </source>
</reference>
<gene>
    <name evidence="5" type="ORF">B4U79_10911</name>
</gene>